<dbReference type="InterPro" id="IPR021857">
    <property type="entry name" value="DUF3467"/>
</dbReference>
<reference evidence="2" key="1">
    <citation type="submission" date="2017-09" db="EMBL/GenBank/DDBJ databases">
        <title>Depth-based differentiation of microbial function through sediment-hosted aquifers and enrichment of novel symbionts in the deep terrestrial subsurface.</title>
        <authorList>
            <person name="Probst A.J."/>
            <person name="Ladd B."/>
            <person name="Jarett J.K."/>
            <person name="Geller-Mcgrath D.E."/>
            <person name="Sieber C.M.K."/>
            <person name="Emerson J.B."/>
            <person name="Anantharaman K."/>
            <person name="Thomas B.C."/>
            <person name="Malmstrom R."/>
            <person name="Stieglmeier M."/>
            <person name="Klingl A."/>
            <person name="Woyke T."/>
            <person name="Ryan C.M."/>
            <person name="Banfield J.F."/>
        </authorList>
    </citation>
    <scope>NUCLEOTIDE SEQUENCE [LARGE SCALE GENOMIC DNA]</scope>
</reference>
<evidence type="ECO:0000313" key="1">
    <source>
        <dbReference type="EMBL" id="PIZ64892.1"/>
    </source>
</evidence>
<protein>
    <recommendedName>
        <fullName evidence="3">DUF3467 domain-containing protein</fullName>
    </recommendedName>
</protein>
<comment type="caution">
    <text evidence="1">The sequence shown here is derived from an EMBL/GenBank/DDBJ whole genome shotgun (WGS) entry which is preliminary data.</text>
</comment>
<dbReference type="EMBL" id="PFOD01000068">
    <property type="protein sequence ID" value="PIZ64892.1"/>
    <property type="molecule type" value="Genomic_DNA"/>
</dbReference>
<dbReference type="Proteomes" id="UP000230027">
    <property type="component" value="Unassembled WGS sequence"/>
</dbReference>
<gene>
    <name evidence="1" type="ORF">COY14_03630</name>
</gene>
<name>A0A2M7U386_9BACT</name>
<evidence type="ECO:0000313" key="2">
    <source>
        <dbReference type="Proteomes" id="UP000230027"/>
    </source>
</evidence>
<dbReference type="Pfam" id="PF11950">
    <property type="entry name" value="DUF3467"/>
    <property type="match status" value="1"/>
</dbReference>
<dbReference type="AlphaFoldDB" id="A0A2M7U386"/>
<accession>A0A2M7U386</accession>
<organism evidence="1 2">
    <name type="scientific">Candidatus Roizmanbacteria bacterium CG_4_10_14_0_2_um_filter_36_9</name>
    <dbReference type="NCBI Taxonomy" id="1974823"/>
    <lineage>
        <taxon>Bacteria</taxon>
        <taxon>Candidatus Roizmaniibacteriota</taxon>
    </lineage>
</organism>
<proteinExistence type="predicted"/>
<sequence length="85" mass="9678">MVKEKIREIKVKPLTYFGSQYSQTTTVTVTDSDVTLDFIYIHPNESVKEAQVISRVTLPKNVAIELANAINETTKKHEKKSIKQN</sequence>
<evidence type="ECO:0008006" key="3">
    <source>
        <dbReference type="Google" id="ProtNLM"/>
    </source>
</evidence>